<dbReference type="GO" id="GO:0000014">
    <property type="term" value="F:single-stranded DNA endodeoxyribonuclease activity"/>
    <property type="evidence" value="ECO:0007669"/>
    <property type="project" value="TreeGrafter"/>
</dbReference>
<dbReference type="InterPro" id="IPR036397">
    <property type="entry name" value="RNaseH_sf"/>
</dbReference>
<reference evidence="1" key="1">
    <citation type="submission" date="2020-08" db="EMBL/GenBank/DDBJ databases">
        <title>Multicomponent nature underlies the extraordinary mechanical properties of spider dragline silk.</title>
        <authorList>
            <person name="Kono N."/>
            <person name="Nakamura H."/>
            <person name="Mori M."/>
            <person name="Yoshida Y."/>
            <person name="Ohtoshi R."/>
            <person name="Malay A.D."/>
            <person name="Moran D.A.P."/>
            <person name="Tomita M."/>
            <person name="Numata K."/>
            <person name="Arakawa K."/>
        </authorList>
    </citation>
    <scope>NUCLEOTIDE SEQUENCE</scope>
</reference>
<accession>A0A8X7BJA0</accession>
<dbReference type="GO" id="GO:0006303">
    <property type="term" value="P:double-strand break repair via nonhomologous end joining"/>
    <property type="evidence" value="ECO:0007669"/>
    <property type="project" value="TreeGrafter"/>
</dbReference>
<dbReference type="GO" id="GO:0003697">
    <property type="term" value="F:single-stranded DNA binding"/>
    <property type="evidence" value="ECO:0007669"/>
    <property type="project" value="TreeGrafter"/>
</dbReference>
<dbReference type="GO" id="GO:0044547">
    <property type="term" value="F:DNA topoisomerase binding"/>
    <property type="evidence" value="ECO:0007669"/>
    <property type="project" value="TreeGrafter"/>
</dbReference>
<sequence>MSHTAPTILRDFHRFRYLKHSLGGKRFSDSEEKKAAVNCCLSNQAADFFEEGFRNLILSSGIFEVKDAPNTGRPVVETVDKITEIINVDRHFCSCSITQELKMDHKRALNHLRKVGFKKKLDVWVPHQLTPKNVMDRIFICEALAKRNECDPFPKRMVTENEKWVTYDKTVQKLP</sequence>
<dbReference type="PANTHER" id="PTHR46060">
    <property type="entry name" value="MARINER MOS1 TRANSPOSASE-LIKE PROTEIN"/>
    <property type="match status" value="1"/>
</dbReference>
<dbReference type="GO" id="GO:0000729">
    <property type="term" value="P:DNA double-strand break processing"/>
    <property type="evidence" value="ECO:0007669"/>
    <property type="project" value="TreeGrafter"/>
</dbReference>
<dbReference type="GO" id="GO:0035861">
    <property type="term" value="C:site of double-strand break"/>
    <property type="evidence" value="ECO:0007669"/>
    <property type="project" value="TreeGrafter"/>
</dbReference>
<organism evidence="1 2">
    <name type="scientific">Trichonephila clavipes</name>
    <name type="common">Golden silk orbweaver</name>
    <name type="synonym">Nephila clavipes</name>
    <dbReference type="NCBI Taxonomy" id="2585209"/>
    <lineage>
        <taxon>Eukaryota</taxon>
        <taxon>Metazoa</taxon>
        <taxon>Ecdysozoa</taxon>
        <taxon>Arthropoda</taxon>
        <taxon>Chelicerata</taxon>
        <taxon>Arachnida</taxon>
        <taxon>Araneae</taxon>
        <taxon>Araneomorphae</taxon>
        <taxon>Entelegynae</taxon>
        <taxon>Araneoidea</taxon>
        <taxon>Nephilidae</taxon>
        <taxon>Trichonephila</taxon>
    </lineage>
</organism>
<dbReference type="EMBL" id="BMAU01021402">
    <property type="protein sequence ID" value="GFY32492.1"/>
    <property type="molecule type" value="Genomic_DNA"/>
</dbReference>
<dbReference type="GO" id="GO:0003690">
    <property type="term" value="F:double-stranded DNA binding"/>
    <property type="evidence" value="ECO:0007669"/>
    <property type="project" value="TreeGrafter"/>
</dbReference>
<gene>
    <name evidence="1" type="primary">EAI_04805</name>
    <name evidence="1" type="ORF">TNCV_3560001</name>
</gene>
<evidence type="ECO:0000313" key="2">
    <source>
        <dbReference type="Proteomes" id="UP000887159"/>
    </source>
</evidence>
<dbReference type="GO" id="GO:0042800">
    <property type="term" value="F:histone H3K4 methyltransferase activity"/>
    <property type="evidence" value="ECO:0007669"/>
    <property type="project" value="TreeGrafter"/>
</dbReference>
<dbReference type="Gene3D" id="3.30.420.10">
    <property type="entry name" value="Ribonuclease H-like superfamily/Ribonuclease H"/>
    <property type="match status" value="1"/>
</dbReference>
<name>A0A8X7BJA0_TRICX</name>
<dbReference type="GO" id="GO:0031297">
    <property type="term" value="P:replication fork processing"/>
    <property type="evidence" value="ECO:0007669"/>
    <property type="project" value="TreeGrafter"/>
</dbReference>
<proteinExistence type="predicted"/>
<dbReference type="PANTHER" id="PTHR46060:SF2">
    <property type="entry name" value="HISTONE-LYSINE N-METHYLTRANSFERASE SETMAR"/>
    <property type="match status" value="1"/>
</dbReference>
<protein>
    <submittedName>
        <fullName evidence="1">Histone-lysine N-methyltransferase SETMAR</fullName>
    </submittedName>
</protein>
<dbReference type="GO" id="GO:0044774">
    <property type="term" value="P:mitotic DNA integrity checkpoint signaling"/>
    <property type="evidence" value="ECO:0007669"/>
    <property type="project" value="TreeGrafter"/>
</dbReference>
<comment type="caution">
    <text evidence="1">The sequence shown here is derived from an EMBL/GenBank/DDBJ whole genome shotgun (WGS) entry which is preliminary data.</text>
</comment>
<keyword evidence="2" id="KW-1185">Reference proteome</keyword>
<dbReference type="GO" id="GO:0046975">
    <property type="term" value="F:histone H3K36 methyltransferase activity"/>
    <property type="evidence" value="ECO:0007669"/>
    <property type="project" value="TreeGrafter"/>
</dbReference>
<dbReference type="GO" id="GO:0015074">
    <property type="term" value="P:DNA integration"/>
    <property type="evidence" value="ECO:0007669"/>
    <property type="project" value="TreeGrafter"/>
</dbReference>
<dbReference type="AlphaFoldDB" id="A0A8X7BJA0"/>
<dbReference type="GO" id="GO:0000793">
    <property type="term" value="C:condensed chromosome"/>
    <property type="evidence" value="ECO:0007669"/>
    <property type="project" value="TreeGrafter"/>
</dbReference>
<evidence type="ECO:0000313" key="1">
    <source>
        <dbReference type="EMBL" id="GFY32492.1"/>
    </source>
</evidence>
<dbReference type="GO" id="GO:0005634">
    <property type="term" value="C:nucleus"/>
    <property type="evidence" value="ECO:0007669"/>
    <property type="project" value="TreeGrafter"/>
</dbReference>
<dbReference type="Proteomes" id="UP000887159">
    <property type="component" value="Unassembled WGS sequence"/>
</dbReference>
<dbReference type="InterPro" id="IPR052709">
    <property type="entry name" value="Transposase-MT_Hybrid"/>
</dbReference>